<sequence length="115" mass="12231">MLRVFTSFLIMLSLFAAPVQALANQIGMHSEMMAAAMNGPSEAAHHAAPARSDDGCQTSFKQCAIACISLPAALSGADGVRLMARVDSQWLLERARLGAGQKPALPEHPPRLHLL</sequence>
<feature type="signal peptide" evidence="1">
    <location>
        <begin position="1"/>
        <end position="21"/>
    </location>
</feature>
<protein>
    <recommendedName>
        <fullName evidence="4">DUF2946 domain-containing protein</fullName>
    </recommendedName>
</protein>
<keyword evidence="1" id="KW-0732">Signal</keyword>
<feature type="chain" id="PRO_5042999316" description="DUF2946 domain-containing protein" evidence="1">
    <location>
        <begin position="22"/>
        <end position="115"/>
    </location>
</feature>
<accession>A0AAQ0HJD5</accession>
<dbReference type="Proteomes" id="UP000256794">
    <property type="component" value="Unassembled WGS sequence"/>
</dbReference>
<dbReference type="AlphaFoldDB" id="A0AAQ0HJD5"/>
<organism evidence="2 3">
    <name type="scientific">Paracoccus versutus</name>
    <name type="common">Thiobacillus versutus</name>
    <dbReference type="NCBI Taxonomy" id="34007"/>
    <lineage>
        <taxon>Bacteria</taxon>
        <taxon>Pseudomonadati</taxon>
        <taxon>Pseudomonadota</taxon>
        <taxon>Alphaproteobacteria</taxon>
        <taxon>Rhodobacterales</taxon>
        <taxon>Paracoccaceae</taxon>
        <taxon>Paracoccus</taxon>
    </lineage>
</organism>
<keyword evidence="3" id="KW-1185">Reference proteome</keyword>
<evidence type="ECO:0000313" key="3">
    <source>
        <dbReference type="Proteomes" id="UP000256794"/>
    </source>
</evidence>
<evidence type="ECO:0000313" key="2">
    <source>
        <dbReference type="EMBL" id="REG53299.1"/>
    </source>
</evidence>
<evidence type="ECO:0000256" key="1">
    <source>
        <dbReference type="SAM" id="SignalP"/>
    </source>
</evidence>
<comment type="caution">
    <text evidence="2">The sequence shown here is derived from an EMBL/GenBank/DDBJ whole genome shotgun (WGS) entry which is preliminary data.</text>
</comment>
<dbReference type="EMBL" id="QUMX01000006">
    <property type="protein sequence ID" value="REG53299.1"/>
    <property type="molecule type" value="Genomic_DNA"/>
</dbReference>
<evidence type="ECO:0008006" key="4">
    <source>
        <dbReference type="Google" id="ProtNLM"/>
    </source>
</evidence>
<name>A0AAQ0HJD5_PARVE</name>
<reference evidence="2 3" key="1">
    <citation type="submission" date="2018-08" db="EMBL/GenBank/DDBJ databases">
        <title>Genomic Encyclopedia of Archaeal and Bacterial Type Strains, Phase II (KMG-II): from individual species to whole genera.</title>
        <authorList>
            <person name="Goeker M."/>
        </authorList>
    </citation>
    <scope>NUCLEOTIDE SEQUENCE [LARGE SCALE GENOMIC DNA]</scope>
    <source>
        <strain evidence="2 3">DSM 582</strain>
    </source>
</reference>
<gene>
    <name evidence="2" type="ORF">ATH84_100640</name>
</gene>
<proteinExistence type="predicted"/>